<sequence>MVVVNVSSEGLSVCRVLTDASEGEEGFRNGNANFIGLGFCKLRWARNSKPGLLRATQVRNAKRPSPADTNLEPPPKEKLRAKIDPPSCYKTITFLPLLHTDNCRRRQKLKLGSRFGALMAGLQYYFFPTDFFYPRPPPADQESVSSPAQHIQPQKGDTEDRGSEQHRAMVRYKHDQSNLPQLSTSTALVPSPCIIKSEIRRKRLNNIA</sequence>
<dbReference type="EMBL" id="VDCV01000006">
    <property type="protein sequence ID" value="KAB5551737.1"/>
    <property type="molecule type" value="Genomic_DNA"/>
</dbReference>
<feature type="compositionally biased region" description="Basic and acidic residues" evidence="1">
    <location>
        <begin position="156"/>
        <end position="165"/>
    </location>
</feature>
<feature type="region of interest" description="Disordered" evidence="1">
    <location>
        <begin position="137"/>
        <end position="165"/>
    </location>
</feature>
<dbReference type="Proteomes" id="UP000326939">
    <property type="component" value="Chromosome 6"/>
</dbReference>
<comment type="caution">
    <text evidence="2">The sequence shown here is derived from an EMBL/GenBank/DDBJ whole genome shotgun (WGS) entry which is preliminary data.</text>
</comment>
<dbReference type="AlphaFoldDB" id="A0A5N5M9S7"/>
<dbReference type="PANTHER" id="PTHR38223:SF1">
    <property type="match status" value="1"/>
</dbReference>
<organism evidence="2 3">
    <name type="scientific">Salix brachista</name>
    <dbReference type="NCBI Taxonomy" id="2182728"/>
    <lineage>
        <taxon>Eukaryota</taxon>
        <taxon>Viridiplantae</taxon>
        <taxon>Streptophyta</taxon>
        <taxon>Embryophyta</taxon>
        <taxon>Tracheophyta</taxon>
        <taxon>Spermatophyta</taxon>
        <taxon>Magnoliopsida</taxon>
        <taxon>eudicotyledons</taxon>
        <taxon>Gunneridae</taxon>
        <taxon>Pentapetalae</taxon>
        <taxon>rosids</taxon>
        <taxon>fabids</taxon>
        <taxon>Malpighiales</taxon>
        <taxon>Salicaceae</taxon>
        <taxon>Saliceae</taxon>
        <taxon>Salix</taxon>
    </lineage>
</organism>
<keyword evidence="3" id="KW-1185">Reference proteome</keyword>
<reference evidence="3" key="1">
    <citation type="journal article" date="2019" name="Gigascience">
        <title>De novo genome assembly of the endangered Acer yangbiense, a plant species with extremely small populations endemic to Yunnan Province, China.</title>
        <authorList>
            <person name="Yang J."/>
            <person name="Wariss H.M."/>
            <person name="Tao L."/>
            <person name="Zhang R."/>
            <person name="Yun Q."/>
            <person name="Hollingsworth P."/>
            <person name="Dao Z."/>
            <person name="Luo G."/>
            <person name="Guo H."/>
            <person name="Ma Y."/>
            <person name="Sun W."/>
        </authorList>
    </citation>
    <scope>NUCLEOTIDE SEQUENCE [LARGE SCALE GENOMIC DNA]</scope>
    <source>
        <strain evidence="3">cv. br00</strain>
    </source>
</reference>
<accession>A0A5N5M9S7</accession>
<protein>
    <submittedName>
        <fullName evidence="2">Uncharacterized protein</fullName>
    </submittedName>
</protein>
<feature type="region of interest" description="Disordered" evidence="1">
    <location>
        <begin position="59"/>
        <end position="82"/>
    </location>
</feature>
<proteinExistence type="predicted"/>
<evidence type="ECO:0000313" key="3">
    <source>
        <dbReference type="Proteomes" id="UP000326939"/>
    </source>
</evidence>
<dbReference type="PANTHER" id="PTHR38223">
    <property type="match status" value="1"/>
</dbReference>
<name>A0A5N5M9S7_9ROSI</name>
<evidence type="ECO:0000256" key="1">
    <source>
        <dbReference type="SAM" id="MobiDB-lite"/>
    </source>
</evidence>
<gene>
    <name evidence="2" type="ORF">DKX38_009048</name>
</gene>
<feature type="compositionally biased region" description="Polar residues" evidence="1">
    <location>
        <begin position="142"/>
        <end position="152"/>
    </location>
</feature>
<evidence type="ECO:0000313" key="2">
    <source>
        <dbReference type="EMBL" id="KAB5551737.1"/>
    </source>
</evidence>